<protein>
    <submittedName>
        <fullName evidence="3">Bifunctional protein GlmU</fullName>
    </submittedName>
</protein>
<feature type="domain" description="MobA-like NTP transferase" evidence="2">
    <location>
        <begin position="6"/>
        <end position="160"/>
    </location>
</feature>
<dbReference type="PANTHER" id="PTHR43777:SF1">
    <property type="entry name" value="MOLYBDENUM COFACTOR CYTIDYLYLTRANSFERASE"/>
    <property type="match status" value="1"/>
</dbReference>
<dbReference type="CDD" id="cd04182">
    <property type="entry name" value="GT_2_like_f"/>
    <property type="match status" value="1"/>
</dbReference>
<dbReference type="InterPro" id="IPR025877">
    <property type="entry name" value="MobA-like_NTP_Trfase"/>
</dbReference>
<dbReference type="RefSeq" id="WP_033768802.1">
    <property type="nucleotide sequence ID" value="NZ_CP031650.1"/>
</dbReference>
<accession>A0A379LS30</accession>
<keyword evidence="1" id="KW-0460">Magnesium</keyword>
<dbReference type="EMBL" id="UGSO01000002">
    <property type="protein sequence ID" value="SUE06965.1"/>
    <property type="molecule type" value="Genomic_DNA"/>
</dbReference>
<dbReference type="Gene3D" id="3.90.550.10">
    <property type="entry name" value="Spore Coat Polysaccharide Biosynthesis Protein SpsA, Chain A"/>
    <property type="match status" value="1"/>
</dbReference>
<dbReference type="SUPFAM" id="SSF53448">
    <property type="entry name" value="Nucleotide-diphospho-sugar transferases"/>
    <property type="match status" value="1"/>
</dbReference>
<dbReference type="GO" id="GO:0016779">
    <property type="term" value="F:nucleotidyltransferase activity"/>
    <property type="evidence" value="ECO:0007669"/>
    <property type="project" value="UniProtKB-ARBA"/>
</dbReference>
<gene>
    <name evidence="3" type="primary">glmU_2</name>
    <name evidence="3" type="ORF">NCTC9381_05828</name>
</gene>
<evidence type="ECO:0000256" key="1">
    <source>
        <dbReference type="ARBA" id="ARBA00022842"/>
    </source>
</evidence>
<organism evidence="3 4">
    <name type="scientific">Enterobacter agglomerans</name>
    <name type="common">Erwinia herbicola</name>
    <name type="synonym">Pantoea agglomerans</name>
    <dbReference type="NCBI Taxonomy" id="549"/>
    <lineage>
        <taxon>Bacteria</taxon>
        <taxon>Pseudomonadati</taxon>
        <taxon>Pseudomonadota</taxon>
        <taxon>Gammaproteobacteria</taxon>
        <taxon>Enterobacterales</taxon>
        <taxon>Erwiniaceae</taxon>
        <taxon>Pantoea</taxon>
        <taxon>Pantoea agglomerans group</taxon>
    </lineage>
</organism>
<dbReference type="AlphaFoldDB" id="A0A379LS30"/>
<evidence type="ECO:0000259" key="2">
    <source>
        <dbReference type="Pfam" id="PF12804"/>
    </source>
</evidence>
<name>A0A379LS30_ENTAG</name>
<dbReference type="GeneID" id="66827846"/>
<sequence>MKIALIVLAAGLSRRFRQQAGEHKLLADLNGKPVLQRTLEQAAASGLDLFVVTRPDAAALKALCSQATLVLCDSGGLGESIAAGVKASRDYDGWLIALGDMPFVTPESYRAVSAALADAPIVRPWIDGRPGHPVGFQHPCYPMLSTLQGDAGPQAAVKSLAVRLPLQDRGCLCDIDLPADLQLIKEFS</sequence>
<reference evidence="3 4" key="1">
    <citation type="submission" date="2018-06" db="EMBL/GenBank/DDBJ databases">
        <authorList>
            <consortium name="Pathogen Informatics"/>
            <person name="Doyle S."/>
        </authorList>
    </citation>
    <scope>NUCLEOTIDE SEQUENCE [LARGE SCALE GENOMIC DNA]</scope>
    <source>
        <strain evidence="3 4">NCTC9381</strain>
    </source>
</reference>
<dbReference type="Proteomes" id="UP000254640">
    <property type="component" value="Unassembled WGS sequence"/>
</dbReference>
<evidence type="ECO:0000313" key="4">
    <source>
        <dbReference type="Proteomes" id="UP000254640"/>
    </source>
</evidence>
<dbReference type="Pfam" id="PF12804">
    <property type="entry name" value="NTP_transf_3"/>
    <property type="match status" value="1"/>
</dbReference>
<proteinExistence type="predicted"/>
<keyword evidence="4" id="KW-1185">Reference proteome</keyword>
<evidence type="ECO:0000313" key="3">
    <source>
        <dbReference type="EMBL" id="SUE06965.1"/>
    </source>
</evidence>
<dbReference type="PANTHER" id="PTHR43777">
    <property type="entry name" value="MOLYBDENUM COFACTOR CYTIDYLYLTRANSFERASE"/>
    <property type="match status" value="1"/>
</dbReference>
<dbReference type="InterPro" id="IPR029044">
    <property type="entry name" value="Nucleotide-diphossugar_trans"/>
</dbReference>